<sequence>AQAHRPRLEATRGLGGRRSGRQRWTCDAGAAGSGSHRHRTRLWDSGHRVRMGGHGLRADEGRGRAGWACGVRRCRGRRAQCRRCVALRPATSDSPL</sequence>
<gene>
    <name evidence="2" type="ORF">AVDCRST_MAG50-2940</name>
</gene>
<evidence type="ECO:0000256" key="1">
    <source>
        <dbReference type="SAM" id="MobiDB-lite"/>
    </source>
</evidence>
<feature type="region of interest" description="Disordered" evidence="1">
    <location>
        <begin position="1"/>
        <end position="38"/>
    </location>
</feature>
<dbReference type="AlphaFoldDB" id="A0A6J4IVF7"/>
<evidence type="ECO:0000313" key="2">
    <source>
        <dbReference type="EMBL" id="CAA9259900.1"/>
    </source>
</evidence>
<feature type="non-terminal residue" evidence="2">
    <location>
        <position position="1"/>
    </location>
</feature>
<feature type="non-terminal residue" evidence="2">
    <location>
        <position position="96"/>
    </location>
</feature>
<accession>A0A6J4IVF7</accession>
<feature type="compositionally biased region" description="Basic and acidic residues" evidence="1">
    <location>
        <begin position="1"/>
        <end position="10"/>
    </location>
</feature>
<dbReference type="EMBL" id="CADCTF010000127">
    <property type="protein sequence ID" value="CAA9259900.1"/>
    <property type="molecule type" value="Genomic_DNA"/>
</dbReference>
<organism evidence="2">
    <name type="scientific">uncultured Acidimicrobiales bacterium</name>
    <dbReference type="NCBI Taxonomy" id="310071"/>
    <lineage>
        <taxon>Bacteria</taxon>
        <taxon>Bacillati</taxon>
        <taxon>Actinomycetota</taxon>
        <taxon>Acidimicrobiia</taxon>
        <taxon>Acidimicrobiales</taxon>
        <taxon>environmental samples</taxon>
    </lineage>
</organism>
<protein>
    <submittedName>
        <fullName evidence="2">Uncharacterized protein</fullName>
    </submittedName>
</protein>
<reference evidence="2" key="1">
    <citation type="submission" date="2020-02" db="EMBL/GenBank/DDBJ databases">
        <authorList>
            <person name="Meier V. D."/>
        </authorList>
    </citation>
    <scope>NUCLEOTIDE SEQUENCE</scope>
    <source>
        <strain evidence="2">AVDCRST_MAG50</strain>
    </source>
</reference>
<proteinExistence type="predicted"/>
<name>A0A6J4IVF7_9ACTN</name>